<evidence type="ECO:0000256" key="6">
    <source>
        <dbReference type="ARBA" id="ARBA00022840"/>
    </source>
</evidence>
<keyword evidence="2" id="KW-0479">Metal-binding</keyword>
<evidence type="ECO:0000256" key="3">
    <source>
        <dbReference type="ARBA" id="ARBA00022741"/>
    </source>
</evidence>
<dbReference type="GO" id="GO:0000724">
    <property type="term" value="P:double-strand break repair via homologous recombination"/>
    <property type="evidence" value="ECO:0007669"/>
    <property type="project" value="TreeGrafter"/>
</dbReference>
<evidence type="ECO:0000256" key="9">
    <source>
        <dbReference type="ARBA" id="ARBA00023242"/>
    </source>
</evidence>
<comment type="catalytic activity">
    <reaction evidence="11">
        <text>ATP + H2O = ADP + phosphate + H(+)</text>
        <dbReference type="Rhea" id="RHEA:13065"/>
        <dbReference type="ChEBI" id="CHEBI:15377"/>
        <dbReference type="ChEBI" id="CHEBI:15378"/>
        <dbReference type="ChEBI" id="CHEBI:30616"/>
        <dbReference type="ChEBI" id="CHEBI:43474"/>
        <dbReference type="ChEBI" id="CHEBI:456216"/>
    </reaction>
</comment>
<dbReference type="InterPro" id="IPR014001">
    <property type="entry name" value="Helicase_ATP-bd"/>
</dbReference>
<keyword evidence="4 11" id="KW-0378">Hydrolase</keyword>
<evidence type="ECO:0000259" key="12">
    <source>
        <dbReference type="PROSITE" id="PS51192"/>
    </source>
</evidence>
<dbReference type="InterPro" id="IPR036388">
    <property type="entry name" value="WH-like_DNA-bd_sf"/>
</dbReference>
<name>A0A8H7V5E6_9FUNG</name>
<evidence type="ECO:0000256" key="8">
    <source>
        <dbReference type="ARBA" id="ARBA00023235"/>
    </source>
</evidence>
<dbReference type="Proteomes" id="UP000603453">
    <property type="component" value="Unassembled WGS sequence"/>
</dbReference>
<dbReference type="GO" id="GO:0009378">
    <property type="term" value="F:four-way junction helicase activity"/>
    <property type="evidence" value="ECO:0007669"/>
    <property type="project" value="TreeGrafter"/>
</dbReference>
<reference evidence="13" key="1">
    <citation type="submission" date="2020-12" db="EMBL/GenBank/DDBJ databases">
        <title>Metabolic potential, ecology and presence of endohyphal bacteria is reflected in genomic diversity of Mucoromycotina.</title>
        <authorList>
            <person name="Muszewska A."/>
            <person name="Okrasinska A."/>
            <person name="Steczkiewicz K."/>
            <person name="Drgas O."/>
            <person name="Orlowska M."/>
            <person name="Perlinska-Lenart U."/>
            <person name="Aleksandrzak-Piekarczyk T."/>
            <person name="Szatraj K."/>
            <person name="Zielenkiewicz U."/>
            <person name="Pilsyk S."/>
            <person name="Malc E."/>
            <person name="Mieczkowski P."/>
            <person name="Kruszewska J.S."/>
            <person name="Biernat P."/>
            <person name="Pawlowska J."/>
        </authorList>
    </citation>
    <scope>NUCLEOTIDE SEQUENCE</scope>
    <source>
        <strain evidence="13">WA0000017839</strain>
    </source>
</reference>
<keyword evidence="8" id="KW-0413">Isomerase</keyword>
<dbReference type="GO" id="GO:0003677">
    <property type="term" value="F:DNA binding"/>
    <property type="evidence" value="ECO:0007669"/>
    <property type="project" value="UniProtKB-KW"/>
</dbReference>
<dbReference type="Pfam" id="PF00270">
    <property type="entry name" value="DEAD"/>
    <property type="match status" value="1"/>
</dbReference>
<evidence type="ECO:0000256" key="4">
    <source>
        <dbReference type="ARBA" id="ARBA00022801"/>
    </source>
</evidence>
<dbReference type="GO" id="GO:0005634">
    <property type="term" value="C:nucleus"/>
    <property type="evidence" value="ECO:0007669"/>
    <property type="project" value="UniProtKB-SubCell"/>
</dbReference>
<comment type="similarity">
    <text evidence="1 11">Belongs to the helicase family. RecQ subfamily.</text>
</comment>
<dbReference type="GO" id="GO:0005737">
    <property type="term" value="C:cytoplasm"/>
    <property type="evidence" value="ECO:0007669"/>
    <property type="project" value="TreeGrafter"/>
</dbReference>
<dbReference type="Gene3D" id="1.10.10.10">
    <property type="entry name" value="Winged helix-like DNA-binding domain superfamily/Winged helix DNA-binding domain"/>
    <property type="match status" value="1"/>
</dbReference>
<dbReference type="GO" id="GO:0043138">
    <property type="term" value="F:3'-5' DNA helicase activity"/>
    <property type="evidence" value="ECO:0007669"/>
    <property type="project" value="UniProtKB-EC"/>
</dbReference>
<evidence type="ECO:0000256" key="10">
    <source>
        <dbReference type="ARBA" id="ARBA00034617"/>
    </source>
</evidence>
<evidence type="ECO:0000256" key="5">
    <source>
        <dbReference type="ARBA" id="ARBA00022806"/>
    </source>
</evidence>
<dbReference type="GO" id="GO:0005524">
    <property type="term" value="F:ATP binding"/>
    <property type="evidence" value="ECO:0007669"/>
    <property type="project" value="UniProtKB-KW"/>
</dbReference>
<dbReference type="PANTHER" id="PTHR13710">
    <property type="entry name" value="DNA HELICASE RECQ FAMILY MEMBER"/>
    <property type="match status" value="1"/>
</dbReference>
<keyword evidence="3 11" id="KW-0547">Nucleotide-binding</keyword>
<dbReference type="InterPro" id="IPR011545">
    <property type="entry name" value="DEAD/DEAH_box_helicase_dom"/>
</dbReference>
<dbReference type="Pfam" id="PF16124">
    <property type="entry name" value="RecQ_Zn_bind"/>
    <property type="match status" value="1"/>
</dbReference>
<dbReference type="FunFam" id="3.40.50.300:FF:000296">
    <property type="entry name" value="ATP-dependent DNA helicase RecQ"/>
    <property type="match status" value="1"/>
</dbReference>
<dbReference type="PROSITE" id="PS00690">
    <property type="entry name" value="DEAH_ATP_HELICASE"/>
    <property type="match status" value="1"/>
</dbReference>
<evidence type="ECO:0000313" key="14">
    <source>
        <dbReference type="Proteomes" id="UP000603453"/>
    </source>
</evidence>
<dbReference type="PANTHER" id="PTHR13710:SF105">
    <property type="entry name" value="ATP-DEPENDENT DNA HELICASE Q1"/>
    <property type="match status" value="1"/>
</dbReference>
<dbReference type="InterPro" id="IPR002464">
    <property type="entry name" value="DNA/RNA_helicase_DEAH_CS"/>
</dbReference>
<keyword evidence="5 11" id="KW-0347">Helicase</keyword>
<comment type="catalytic activity">
    <reaction evidence="10 11">
        <text>Couples ATP hydrolysis with the unwinding of duplex DNA by translocating in the 3'-5' direction.</text>
        <dbReference type="EC" id="5.6.2.4"/>
    </reaction>
</comment>
<dbReference type="NCBIfam" id="TIGR00614">
    <property type="entry name" value="recQ_fam"/>
    <property type="match status" value="1"/>
</dbReference>
<dbReference type="Gene3D" id="3.40.50.300">
    <property type="entry name" value="P-loop containing nucleotide triphosphate hydrolases"/>
    <property type="match status" value="2"/>
</dbReference>
<comment type="subcellular location">
    <subcellularLocation>
        <location evidence="11">Nucleus</location>
    </subcellularLocation>
</comment>
<evidence type="ECO:0000313" key="13">
    <source>
        <dbReference type="EMBL" id="KAG2204053.1"/>
    </source>
</evidence>
<dbReference type="EMBL" id="JAEPRD010000047">
    <property type="protein sequence ID" value="KAG2204053.1"/>
    <property type="molecule type" value="Genomic_DNA"/>
</dbReference>
<dbReference type="PROSITE" id="PS51192">
    <property type="entry name" value="HELICASE_ATP_BIND_1"/>
    <property type="match status" value="1"/>
</dbReference>
<dbReference type="SUPFAM" id="SSF52540">
    <property type="entry name" value="P-loop containing nucleoside triphosphate hydrolases"/>
    <property type="match status" value="2"/>
</dbReference>
<organism evidence="13 14">
    <name type="scientific">Mucor saturninus</name>
    <dbReference type="NCBI Taxonomy" id="64648"/>
    <lineage>
        <taxon>Eukaryota</taxon>
        <taxon>Fungi</taxon>
        <taxon>Fungi incertae sedis</taxon>
        <taxon>Mucoromycota</taxon>
        <taxon>Mucoromycotina</taxon>
        <taxon>Mucoromycetes</taxon>
        <taxon>Mucorales</taxon>
        <taxon>Mucorineae</taxon>
        <taxon>Mucoraceae</taxon>
        <taxon>Mucor</taxon>
    </lineage>
</organism>
<dbReference type="AlphaFoldDB" id="A0A8H7V5E6"/>
<gene>
    <name evidence="13" type="ORF">INT47_007047</name>
</gene>
<sequence length="546" mass="62917">MSHQSQLEIINQEIDSIDSAIELLEQDKYVLIQKRNALLDAMQKNFIREGQTQETYNYNEENFPWSSDLREKAKSHFQIETFRHLQLPILNAAMDKQRDLFVVLPTGAGKSLCYQLPALLDDGFTLVVSPLVSLIKDQVYQLHEQGVPAVYITASTTKEEVKSVYQGMLSNQNSFKLLYVTPEKVSKSKMFMAKLNQSYDAGFLSRIVVDEAHCCSQQGSDFRPDYKQLNKLRTLFPNTKIMALTATCPWSVMKDVMRILNMKQPQVNNGTLVYSAPLHRPNLVYKVVQRPDSAEETIRHITNWINDNYPKESGIIYCLSKKDAEVVAQSIIKESRGKIMCGTYHAYMDDEDKELIHQKWRKNQLHVIVATIAFEPDVSLDIHVSTTSYFNYNVCLTLVYEMIKYAEDYKTCRKILFENYFALDSNQNEGLVNEITPDEVCGNCDNCNRVPEDVCTEDIADVAETIIRLCLLLKKVNERVTMTKLVQMLQNRGLGPLKSVVERNDEIMIPIDRKYSEHNIERMLNQLMIRGYLTEEYHVTPYSTIT</sequence>
<proteinExistence type="inferred from homology"/>
<dbReference type="InterPro" id="IPR032284">
    <property type="entry name" value="RecQ_Zn-bd"/>
</dbReference>
<dbReference type="EC" id="5.6.2.4" evidence="11"/>
<dbReference type="InterPro" id="IPR027417">
    <property type="entry name" value="P-loop_NTPase"/>
</dbReference>
<evidence type="ECO:0000256" key="1">
    <source>
        <dbReference type="ARBA" id="ARBA00005446"/>
    </source>
</evidence>
<evidence type="ECO:0000256" key="11">
    <source>
        <dbReference type="RuleBase" id="RU364117"/>
    </source>
</evidence>
<dbReference type="GO" id="GO:0005694">
    <property type="term" value="C:chromosome"/>
    <property type="evidence" value="ECO:0007669"/>
    <property type="project" value="TreeGrafter"/>
</dbReference>
<dbReference type="SMART" id="SM00487">
    <property type="entry name" value="DEXDc"/>
    <property type="match status" value="1"/>
</dbReference>
<dbReference type="GO" id="GO:0046872">
    <property type="term" value="F:metal ion binding"/>
    <property type="evidence" value="ECO:0007669"/>
    <property type="project" value="UniProtKB-KW"/>
</dbReference>
<accession>A0A8H7V5E6</accession>
<keyword evidence="7" id="KW-0238">DNA-binding</keyword>
<evidence type="ECO:0000256" key="7">
    <source>
        <dbReference type="ARBA" id="ARBA00023125"/>
    </source>
</evidence>
<protein>
    <recommendedName>
        <fullName evidence="11">ATP-dependent DNA helicase</fullName>
        <ecNumber evidence="11">5.6.2.4</ecNumber>
    </recommendedName>
</protein>
<keyword evidence="14" id="KW-1185">Reference proteome</keyword>
<feature type="domain" description="Helicase ATP-binding" evidence="12">
    <location>
        <begin position="91"/>
        <end position="266"/>
    </location>
</feature>
<dbReference type="OrthoDB" id="10261556at2759"/>
<keyword evidence="6 11" id="KW-0067">ATP-binding</keyword>
<evidence type="ECO:0000256" key="2">
    <source>
        <dbReference type="ARBA" id="ARBA00022723"/>
    </source>
</evidence>
<comment type="caution">
    <text evidence="13">The sequence shown here is derived from an EMBL/GenBank/DDBJ whole genome shotgun (WGS) entry which is preliminary data.</text>
</comment>
<keyword evidence="9 11" id="KW-0539">Nucleus</keyword>
<dbReference type="GO" id="GO:0016787">
    <property type="term" value="F:hydrolase activity"/>
    <property type="evidence" value="ECO:0007669"/>
    <property type="project" value="UniProtKB-KW"/>
</dbReference>
<dbReference type="InterPro" id="IPR004589">
    <property type="entry name" value="DNA_helicase_ATP-dep_RecQ"/>
</dbReference>